<name>I5AT95_EUBC6</name>
<accession>I5AT95</accession>
<dbReference type="AlphaFoldDB" id="I5AT95"/>
<reference evidence="1 2" key="2">
    <citation type="submission" date="2012-02" db="EMBL/GenBank/DDBJ databases">
        <title>Improved High-Quality Draft sequence of Eubacterium cellulosolvens 6.</title>
        <authorList>
            <consortium name="US DOE Joint Genome Institute"/>
            <person name="Lucas S."/>
            <person name="Han J."/>
            <person name="Lapidus A."/>
            <person name="Cheng J.-F."/>
            <person name="Goodwin L."/>
            <person name="Pitluck S."/>
            <person name="Peters L."/>
            <person name="Mikhailova N."/>
            <person name="Gu W."/>
            <person name="Detter J.C."/>
            <person name="Han C."/>
            <person name="Tapia R."/>
            <person name="Land M."/>
            <person name="Hauser L."/>
            <person name="Kyrpides N."/>
            <person name="Ivanova N."/>
            <person name="Pagani I."/>
            <person name="Johnson E."/>
            <person name="Mukhopadhyay B."/>
            <person name="Anderson I."/>
            <person name="Woyke T."/>
        </authorList>
    </citation>
    <scope>NUCLEOTIDE SEQUENCE [LARGE SCALE GENOMIC DNA]</scope>
    <source>
        <strain evidence="1 2">6</strain>
    </source>
</reference>
<keyword evidence="2" id="KW-1185">Reference proteome</keyword>
<dbReference type="EMBL" id="CM001487">
    <property type="protein sequence ID" value="EIM57018.1"/>
    <property type="molecule type" value="Genomic_DNA"/>
</dbReference>
<dbReference type="HOGENOM" id="CLU_197468_0_2_9"/>
<protein>
    <recommendedName>
        <fullName evidence="3">Virus attachment protein p12 family</fullName>
    </recommendedName>
</protein>
<evidence type="ECO:0000313" key="1">
    <source>
        <dbReference type="EMBL" id="EIM57018.1"/>
    </source>
</evidence>
<evidence type="ECO:0008006" key="3">
    <source>
        <dbReference type="Google" id="ProtNLM"/>
    </source>
</evidence>
<dbReference type="Pfam" id="PF12669">
    <property type="entry name" value="FeoB_associated"/>
    <property type="match status" value="1"/>
</dbReference>
<organism evidence="1 2">
    <name type="scientific">Eubacterium cellulosolvens (strain ATCC 43171 / JCM 9499 / 6)</name>
    <name type="common">Cillobacterium cellulosolvens</name>
    <dbReference type="NCBI Taxonomy" id="633697"/>
    <lineage>
        <taxon>Bacteria</taxon>
        <taxon>Bacillati</taxon>
        <taxon>Bacillota</taxon>
        <taxon>Clostridia</taxon>
        <taxon>Eubacteriales</taxon>
        <taxon>Eubacteriaceae</taxon>
        <taxon>Eubacterium</taxon>
    </lineage>
</organism>
<dbReference type="Proteomes" id="UP000005753">
    <property type="component" value="Chromosome"/>
</dbReference>
<reference evidence="1 2" key="1">
    <citation type="submission" date="2010-08" db="EMBL/GenBank/DDBJ databases">
        <authorList>
            <consortium name="US DOE Joint Genome Institute (JGI-PGF)"/>
            <person name="Lucas S."/>
            <person name="Copeland A."/>
            <person name="Lapidus A."/>
            <person name="Cheng J.-F."/>
            <person name="Bruce D."/>
            <person name="Goodwin L."/>
            <person name="Pitluck S."/>
            <person name="Land M.L."/>
            <person name="Hauser L."/>
            <person name="Chang Y.-J."/>
            <person name="Anderson I.J."/>
            <person name="Johnson E."/>
            <person name="Mulhopadhyay B."/>
            <person name="Kyrpides N."/>
            <person name="Woyke T.J."/>
        </authorList>
    </citation>
    <scope>NUCLEOTIDE SEQUENCE [LARGE SCALE GENOMIC DNA]</scope>
    <source>
        <strain evidence="1 2">6</strain>
    </source>
</reference>
<gene>
    <name evidence="1" type="ORF">EubceDRAFT1_1201</name>
</gene>
<sequence length="51" mass="5170">MVANIVVIACVAALLGLAVRKIVSDKKKGVSSCGCGCSGCSKSCHTEKDTK</sequence>
<proteinExistence type="predicted"/>
<evidence type="ECO:0000313" key="2">
    <source>
        <dbReference type="Proteomes" id="UP000005753"/>
    </source>
</evidence>